<sequence>MIGFDPCDCIAIHGTDKYDVVLVAGRFRVACLLEAHAHVAAGGTVFLQNAQRYLALHYSRNQLATPRRWLPHVTASYTLNAAGKRRIGKRNNAVLRKYYDVVAMTPDVVALRPKPSTNASWDEDLAAARRDPC</sequence>
<comment type="caution">
    <text evidence="1">The sequence shown here is derived from an EMBL/GenBank/DDBJ whole genome shotgun (WGS) entry which is preliminary data.</text>
</comment>
<keyword evidence="2" id="KW-1185">Reference proteome</keyword>
<accession>A0A8J2SPT8</accession>
<dbReference type="EMBL" id="CAKKNE010000005">
    <property type="protein sequence ID" value="CAH0377352.1"/>
    <property type="molecule type" value="Genomic_DNA"/>
</dbReference>
<protein>
    <submittedName>
        <fullName evidence="1">Uncharacterized protein</fullName>
    </submittedName>
</protein>
<dbReference type="InterPro" id="IPR029063">
    <property type="entry name" value="SAM-dependent_MTases_sf"/>
</dbReference>
<dbReference type="OrthoDB" id="568296at2759"/>
<dbReference type="Proteomes" id="UP000789595">
    <property type="component" value="Unassembled WGS sequence"/>
</dbReference>
<evidence type="ECO:0000313" key="1">
    <source>
        <dbReference type="EMBL" id="CAH0377352.1"/>
    </source>
</evidence>
<name>A0A8J2SPT8_9STRA</name>
<dbReference type="AlphaFoldDB" id="A0A8J2SPT8"/>
<proteinExistence type="predicted"/>
<dbReference type="Gene3D" id="3.40.50.150">
    <property type="entry name" value="Vaccinia Virus protein VP39"/>
    <property type="match status" value="1"/>
</dbReference>
<reference evidence="1" key="1">
    <citation type="submission" date="2021-11" db="EMBL/GenBank/DDBJ databases">
        <authorList>
            <consortium name="Genoscope - CEA"/>
            <person name="William W."/>
        </authorList>
    </citation>
    <scope>NUCLEOTIDE SEQUENCE</scope>
</reference>
<organism evidence="1 2">
    <name type="scientific">Pelagomonas calceolata</name>
    <dbReference type="NCBI Taxonomy" id="35677"/>
    <lineage>
        <taxon>Eukaryota</taxon>
        <taxon>Sar</taxon>
        <taxon>Stramenopiles</taxon>
        <taxon>Ochrophyta</taxon>
        <taxon>Pelagophyceae</taxon>
        <taxon>Pelagomonadales</taxon>
        <taxon>Pelagomonadaceae</taxon>
        <taxon>Pelagomonas</taxon>
    </lineage>
</organism>
<gene>
    <name evidence="1" type="ORF">PECAL_5P19130</name>
</gene>
<evidence type="ECO:0000313" key="2">
    <source>
        <dbReference type="Proteomes" id="UP000789595"/>
    </source>
</evidence>